<dbReference type="GO" id="GO:0004888">
    <property type="term" value="F:transmembrane signaling receptor activity"/>
    <property type="evidence" value="ECO:0007669"/>
    <property type="project" value="InterPro"/>
</dbReference>
<dbReference type="PANTHER" id="PTHR24365:SF541">
    <property type="entry name" value="PROTEIN TOLL-RELATED"/>
    <property type="match status" value="1"/>
</dbReference>
<dbReference type="SMART" id="SM00369">
    <property type="entry name" value="LRR_TYP"/>
    <property type="match status" value="5"/>
</dbReference>
<keyword evidence="4 11" id="KW-0812">Transmembrane</keyword>
<evidence type="ECO:0000313" key="15">
    <source>
        <dbReference type="Proteomes" id="UP000507470"/>
    </source>
</evidence>
<sequence>MFVIAILMQIVMCNAHTCLIDKTQAVCRYLELTSVPQDLPKDIKFLDISYNNLTVITSSELSEYKSLRTLLMNDNNLDLLQCDAFHGLSLLVELSLAKNNLHVSRSYPNGVFKPLINLSKLDISQNMKKSTNFSVNYTIPVDELNHLNKLSIDLVHQPYFGKHFREMRGLNVLIFDFCLVELLTNKTFMYMPNNVSHLFLNTCRHFVVIETNALFYFNNLNTLDFSGSNIHLARALDALYPFQNRKIDNVLFRGITYPELGHDVDIVLTKDMMKYIKSMCVQTLDFSNNLIVKILNESLLSLDHPECLQNLLLSANRFSLDNFATDFFKFLHRAKVLKLVDYSYIPIAYNQPVFLEINGNNYRKLLEVDKYYGTKIIPFVRFPSHLEYVRFSHIMATTGMKEIILANSSLRHLEISYFKTYIFPKFTLEGTNELTYLDISGISAETTIGKFPVLQHLKILVMKTTQLYKLLWNNTNIFNWAPNLTSLDLSYNYIWRIKDATLGNLPHLRNLNLSHNMFNVIPNVLMTFKYLVSLDLSINQLTNIPKNIREWADLQQEKRQFNFFLNKNPYICSCDTIEFLFWTSKTNVKLDRNGNYLCWLPIKNGKSRYMHNILKYFHDYFGQCKAKMWLQIGTALLTFTMCALIISTLVYNFRWRIIFFFYRTFRRFVERRLDVMFKYDVYVSYSDDSVAFLKLLSGVIEEDWGFKMCCQDRNFTVGAPSADERVKHIHCSRDIIFLVTPSINENEWIHFEIERAKYEKMTKYLQKIVVITKGISLADIQSEFATIWQEVLFIEWPTEEEEKAKAWQKLKLWLF</sequence>
<evidence type="ECO:0000256" key="10">
    <source>
        <dbReference type="ARBA" id="ARBA00023180"/>
    </source>
</evidence>
<organism evidence="14 15">
    <name type="scientific">Mytilus coruscus</name>
    <name type="common">Sea mussel</name>
    <dbReference type="NCBI Taxonomy" id="42192"/>
    <lineage>
        <taxon>Eukaryota</taxon>
        <taxon>Metazoa</taxon>
        <taxon>Spiralia</taxon>
        <taxon>Lophotrochozoa</taxon>
        <taxon>Mollusca</taxon>
        <taxon>Bivalvia</taxon>
        <taxon>Autobranchia</taxon>
        <taxon>Pteriomorphia</taxon>
        <taxon>Mytilida</taxon>
        <taxon>Mytiloidea</taxon>
        <taxon>Mytilidae</taxon>
        <taxon>Mytilinae</taxon>
        <taxon>Mytilus</taxon>
    </lineage>
</organism>
<keyword evidence="7 11" id="KW-1133">Transmembrane helix</keyword>
<dbReference type="SUPFAM" id="SSF52200">
    <property type="entry name" value="Toll/Interleukin receptor TIR domain"/>
    <property type="match status" value="1"/>
</dbReference>
<dbReference type="Gene3D" id="3.80.10.10">
    <property type="entry name" value="Ribonuclease Inhibitor"/>
    <property type="match status" value="3"/>
</dbReference>
<keyword evidence="10" id="KW-0325">Glycoprotein</keyword>
<dbReference type="Proteomes" id="UP000507470">
    <property type="component" value="Unassembled WGS sequence"/>
</dbReference>
<keyword evidence="15" id="KW-1185">Reference proteome</keyword>
<evidence type="ECO:0000256" key="2">
    <source>
        <dbReference type="ARBA" id="ARBA00009634"/>
    </source>
</evidence>
<comment type="similarity">
    <text evidence="2">Belongs to the Toll-like receptor family.</text>
</comment>
<keyword evidence="3" id="KW-0433">Leucine-rich repeat</keyword>
<dbReference type="PIRSF" id="PIRSF037595">
    <property type="entry name" value="Toll-like_receptor"/>
    <property type="match status" value="1"/>
</dbReference>
<dbReference type="OrthoDB" id="678143at2759"/>
<evidence type="ECO:0000256" key="8">
    <source>
        <dbReference type="ARBA" id="ARBA00023136"/>
    </source>
</evidence>
<dbReference type="PROSITE" id="PS50104">
    <property type="entry name" value="TIR"/>
    <property type="match status" value="1"/>
</dbReference>
<dbReference type="GO" id="GO:0002224">
    <property type="term" value="P:toll-like receptor signaling pathway"/>
    <property type="evidence" value="ECO:0007669"/>
    <property type="project" value="InterPro"/>
</dbReference>
<keyword evidence="9" id="KW-0675">Receptor</keyword>
<evidence type="ECO:0000256" key="11">
    <source>
        <dbReference type="SAM" id="Phobius"/>
    </source>
</evidence>
<dbReference type="InterPro" id="IPR003591">
    <property type="entry name" value="Leu-rich_rpt_typical-subtyp"/>
</dbReference>
<protein>
    <recommendedName>
        <fullName evidence="13">TIR domain-containing protein</fullName>
    </recommendedName>
</protein>
<dbReference type="InterPro" id="IPR000157">
    <property type="entry name" value="TIR_dom"/>
</dbReference>
<dbReference type="GO" id="GO:0006955">
    <property type="term" value="P:immune response"/>
    <property type="evidence" value="ECO:0007669"/>
    <property type="project" value="InterPro"/>
</dbReference>
<dbReference type="AlphaFoldDB" id="A0A6J8CHH5"/>
<keyword evidence="8 11" id="KW-0472">Membrane</keyword>
<feature type="chain" id="PRO_5026982000" description="TIR domain-containing protein" evidence="12">
    <location>
        <begin position="16"/>
        <end position="815"/>
    </location>
</feature>
<evidence type="ECO:0000313" key="14">
    <source>
        <dbReference type="EMBL" id="CAC5394507.1"/>
    </source>
</evidence>
<evidence type="ECO:0000256" key="6">
    <source>
        <dbReference type="ARBA" id="ARBA00022737"/>
    </source>
</evidence>
<dbReference type="InterPro" id="IPR035897">
    <property type="entry name" value="Toll_tir_struct_dom_sf"/>
</dbReference>
<evidence type="ECO:0000256" key="5">
    <source>
        <dbReference type="ARBA" id="ARBA00022729"/>
    </source>
</evidence>
<dbReference type="GO" id="GO:0005886">
    <property type="term" value="C:plasma membrane"/>
    <property type="evidence" value="ECO:0007669"/>
    <property type="project" value="TreeGrafter"/>
</dbReference>
<gene>
    <name evidence="14" type="ORF">MCOR_29248</name>
</gene>
<dbReference type="PANTHER" id="PTHR24365">
    <property type="entry name" value="TOLL-LIKE RECEPTOR"/>
    <property type="match status" value="1"/>
</dbReference>
<evidence type="ECO:0000256" key="1">
    <source>
        <dbReference type="ARBA" id="ARBA00004479"/>
    </source>
</evidence>
<dbReference type="Gene3D" id="3.40.50.10140">
    <property type="entry name" value="Toll/interleukin-1 receptor homology (TIR) domain"/>
    <property type="match status" value="1"/>
</dbReference>
<evidence type="ECO:0000256" key="9">
    <source>
        <dbReference type="ARBA" id="ARBA00023170"/>
    </source>
</evidence>
<accession>A0A6J8CHH5</accession>
<reference evidence="14 15" key="1">
    <citation type="submission" date="2020-06" db="EMBL/GenBank/DDBJ databases">
        <authorList>
            <person name="Li R."/>
            <person name="Bekaert M."/>
        </authorList>
    </citation>
    <scope>NUCLEOTIDE SEQUENCE [LARGE SCALE GENOMIC DNA]</scope>
    <source>
        <strain evidence="15">wild</strain>
    </source>
</reference>
<dbReference type="EMBL" id="CACVKT020005298">
    <property type="protein sequence ID" value="CAC5394507.1"/>
    <property type="molecule type" value="Genomic_DNA"/>
</dbReference>
<keyword evidence="5 12" id="KW-0732">Signal</keyword>
<comment type="subcellular location">
    <subcellularLocation>
        <location evidence="1">Membrane</location>
        <topology evidence="1">Single-pass type I membrane protein</topology>
    </subcellularLocation>
</comment>
<evidence type="ECO:0000256" key="4">
    <source>
        <dbReference type="ARBA" id="ARBA00022692"/>
    </source>
</evidence>
<proteinExistence type="inferred from homology"/>
<feature type="signal peptide" evidence="12">
    <location>
        <begin position="1"/>
        <end position="15"/>
    </location>
</feature>
<dbReference type="InterPro" id="IPR001611">
    <property type="entry name" value="Leu-rich_rpt"/>
</dbReference>
<dbReference type="SUPFAM" id="SSF52058">
    <property type="entry name" value="L domain-like"/>
    <property type="match status" value="2"/>
</dbReference>
<keyword evidence="6" id="KW-0677">Repeat</keyword>
<feature type="transmembrane region" description="Helical" evidence="11">
    <location>
        <begin position="628"/>
        <end position="653"/>
    </location>
</feature>
<dbReference type="InterPro" id="IPR032675">
    <property type="entry name" value="LRR_dom_sf"/>
</dbReference>
<dbReference type="Pfam" id="PF13855">
    <property type="entry name" value="LRR_8"/>
    <property type="match status" value="1"/>
</dbReference>
<dbReference type="InterPro" id="IPR017241">
    <property type="entry name" value="Toll-like_receptor"/>
</dbReference>
<evidence type="ECO:0000256" key="3">
    <source>
        <dbReference type="ARBA" id="ARBA00022614"/>
    </source>
</evidence>
<name>A0A6J8CHH5_MYTCO</name>
<dbReference type="PRINTS" id="PR01537">
    <property type="entry name" value="INTRLKN1R1F"/>
</dbReference>
<feature type="domain" description="TIR" evidence="13">
    <location>
        <begin position="677"/>
        <end position="814"/>
    </location>
</feature>
<dbReference type="Pfam" id="PF01582">
    <property type="entry name" value="TIR"/>
    <property type="match status" value="1"/>
</dbReference>
<evidence type="ECO:0000256" key="12">
    <source>
        <dbReference type="SAM" id="SignalP"/>
    </source>
</evidence>
<evidence type="ECO:0000256" key="7">
    <source>
        <dbReference type="ARBA" id="ARBA00022989"/>
    </source>
</evidence>
<dbReference type="PROSITE" id="PS51450">
    <property type="entry name" value="LRR"/>
    <property type="match status" value="1"/>
</dbReference>
<evidence type="ECO:0000259" key="13">
    <source>
        <dbReference type="PROSITE" id="PS50104"/>
    </source>
</evidence>